<evidence type="ECO:0000256" key="2">
    <source>
        <dbReference type="ARBA" id="ARBA00022517"/>
    </source>
</evidence>
<dbReference type="FunFam" id="3.40.50.1010:FF:000006">
    <property type="entry name" value="rRNA-processing protein UTP23 homolog"/>
    <property type="match status" value="1"/>
</dbReference>
<dbReference type="Pfam" id="PF04900">
    <property type="entry name" value="Fcf1"/>
    <property type="match status" value="1"/>
</dbReference>
<evidence type="ECO:0000256" key="4">
    <source>
        <dbReference type="ARBA" id="ARBA00023242"/>
    </source>
</evidence>
<gene>
    <name evidence="10" type="ORF">ONE63_011261</name>
</gene>
<dbReference type="Proteomes" id="UP001075354">
    <property type="component" value="Unassembled WGS sequence"/>
</dbReference>
<evidence type="ECO:0000313" key="11">
    <source>
        <dbReference type="Proteomes" id="UP001075354"/>
    </source>
</evidence>
<evidence type="ECO:0000256" key="7">
    <source>
        <dbReference type="ARBA" id="ARBA00071400"/>
    </source>
</evidence>
<evidence type="ECO:0000313" key="10">
    <source>
        <dbReference type="EMBL" id="KAJ1519141.1"/>
    </source>
</evidence>
<keyword evidence="11" id="KW-1185">Reference proteome</keyword>
<feature type="compositionally biased region" description="Basic residues" evidence="8">
    <location>
        <begin position="230"/>
        <end position="241"/>
    </location>
</feature>
<dbReference type="SUPFAM" id="SSF88723">
    <property type="entry name" value="PIN domain-like"/>
    <property type="match status" value="1"/>
</dbReference>
<keyword evidence="4" id="KW-0539">Nucleus</keyword>
<keyword evidence="2" id="KW-0690">Ribosome biogenesis</keyword>
<feature type="domain" description="UTP23 sensor motif region" evidence="9">
    <location>
        <begin position="195"/>
        <end position="212"/>
    </location>
</feature>
<evidence type="ECO:0000256" key="3">
    <source>
        <dbReference type="ARBA" id="ARBA00022552"/>
    </source>
</evidence>
<name>A0AAV7X653_9NEOP</name>
<dbReference type="EMBL" id="JAPTSV010000774">
    <property type="protein sequence ID" value="KAJ1519141.1"/>
    <property type="molecule type" value="Genomic_DNA"/>
</dbReference>
<evidence type="ECO:0000256" key="6">
    <source>
        <dbReference type="ARBA" id="ARBA00038503"/>
    </source>
</evidence>
<evidence type="ECO:0000256" key="5">
    <source>
        <dbReference type="ARBA" id="ARBA00037300"/>
    </source>
</evidence>
<organism evidence="10 11">
    <name type="scientific">Megalurothrips usitatus</name>
    <name type="common">bean blossom thrips</name>
    <dbReference type="NCBI Taxonomy" id="439358"/>
    <lineage>
        <taxon>Eukaryota</taxon>
        <taxon>Metazoa</taxon>
        <taxon>Ecdysozoa</taxon>
        <taxon>Arthropoda</taxon>
        <taxon>Hexapoda</taxon>
        <taxon>Insecta</taxon>
        <taxon>Pterygota</taxon>
        <taxon>Neoptera</taxon>
        <taxon>Paraneoptera</taxon>
        <taxon>Thysanoptera</taxon>
        <taxon>Terebrantia</taxon>
        <taxon>Thripoidea</taxon>
        <taxon>Thripidae</taxon>
        <taxon>Megalurothrips</taxon>
    </lineage>
</organism>
<feature type="compositionally biased region" description="Basic and acidic residues" evidence="8">
    <location>
        <begin position="242"/>
        <end position="253"/>
    </location>
</feature>
<dbReference type="InterPro" id="IPR029060">
    <property type="entry name" value="PIN-like_dom_sf"/>
</dbReference>
<sequence>MRITRLKRIQKNLSFYVNNFGFRKPFRVLVDGTVCSAALKDQLDILHQLKIYIGEDISLLTTPCIVLETEKLGKSLFGAMLILKKFPVHPCGHKKPLTGSRCLQSVIGSSNSDRYIFATQDRDLQKSIRSVPAVPLLYFHNKAPTLEQPAEESLKAATKATNAVCGISKYEEAQLAKLKEEELGIKPNTEPASNKKKRKGGPNPLACKKKQKKSNLVPNQSQAAGSGIEKKKRRKRIKIPQHVKEEVQRMKSA</sequence>
<evidence type="ECO:0000256" key="1">
    <source>
        <dbReference type="ARBA" id="ARBA00004604"/>
    </source>
</evidence>
<comment type="similarity">
    <text evidence="6">Belongs to the UTP23/FCF1 family. UTP23 subfamily.</text>
</comment>
<evidence type="ECO:0000259" key="9">
    <source>
        <dbReference type="Pfam" id="PF24779"/>
    </source>
</evidence>
<proteinExistence type="inferred from homology"/>
<accession>A0AAV7X653</accession>
<feature type="region of interest" description="Disordered" evidence="8">
    <location>
        <begin position="182"/>
        <end position="253"/>
    </location>
</feature>
<dbReference type="InterPro" id="IPR006984">
    <property type="entry name" value="Fcf1/UTP23"/>
</dbReference>
<comment type="function">
    <text evidence="5">Involved in rRNA-processing and ribosome biogenesis.</text>
</comment>
<dbReference type="AlphaFoldDB" id="A0AAV7X653"/>
<dbReference type="PANTHER" id="PTHR12416">
    <property type="entry name" value="RRNA-PROCESSING PROTEIN UTP23 HOMOLOG"/>
    <property type="match status" value="1"/>
</dbReference>
<protein>
    <recommendedName>
        <fullName evidence="7">rRNA-processing protein UTP23 homolog</fullName>
    </recommendedName>
</protein>
<reference evidence="10" key="1">
    <citation type="submission" date="2022-12" db="EMBL/GenBank/DDBJ databases">
        <title>Chromosome-level genome assembly of the bean flower thrips Megalurothrips usitatus.</title>
        <authorList>
            <person name="Ma L."/>
            <person name="Liu Q."/>
            <person name="Li H."/>
            <person name="Cai W."/>
        </authorList>
    </citation>
    <scope>NUCLEOTIDE SEQUENCE</scope>
    <source>
        <strain evidence="10">Cailab_2022a</strain>
    </source>
</reference>
<comment type="subcellular location">
    <subcellularLocation>
        <location evidence="1">Nucleus</location>
        <location evidence="1">Nucleolus</location>
    </subcellularLocation>
</comment>
<keyword evidence="3" id="KW-0698">rRNA processing</keyword>
<feature type="compositionally biased region" description="Polar residues" evidence="8">
    <location>
        <begin position="214"/>
        <end position="224"/>
    </location>
</feature>
<dbReference type="Gene3D" id="3.40.50.1010">
    <property type="entry name" value="5'-nuclease"/>
    <property type="match status" value="1"/>
</dbReference>
<dbReference type="GO" id="GO:0032040">
    <property type="term" value="C:small-subunit processome"/>
    <property type="evidence" value="ECO:0007669"/>
    <property type="project" value="InterPro"/>
</dbReference>
<dbReference type="Pfam" id="PF24779">
    <property type="entry name" value="UTP23_sensor"/>
    <property type="match status" value="1"/>
</dbReference>
<dbReference type="InterPro" id="IPR057776">
    <property type="entry name" value="UTP23_sensor"/>
</dbReference>
<evidence type="ECO:0000256" key="8">
    <source>
        <dbReference type="SAM" id="MobiDB-lite"/>
    </source>
</evidence>
<dbReference type="GO" id="GO:0006364">
    <property type="term" value="P:rRNA processing"/>
    <property type="evidence" value="ECO:0007669"/>
    <property type="project" value="UniProtKB-KW"/>
</dbReference>
<comment type="caution">
    <text evidence="10">The sequence shown here is derived from an EMBL/GenBank/DDBJ whole genome shotgun (WGS) entry which is preliminary data.</text>
</comment>
<dbReference type="CDD" id="cd09866">
    <property type="entry name" value="PIN_Fcf1-Utp23-H"/>
    <property type="match status" value="1"/>
</dbReference>